<dbReference type="Proteomes" id="UP000055702">
    <property type="component" value="Unassembled WGS sequence"/>
</dbReference>
<evidence type="ECO:0000313" key="2">
    <source>
        <dbReference type="EMBL" id="KVX02665.1"/>
    </source>
</evidence>
<accession>A0A119D0B5</accession>
<gene>
    <name evidence="2" type="ORF">AWJ07_13240</name>
</gene>
<sequence length="87" mass="9364">MTLKPICIGVLSFMLLASFVANANPHDRKPPKEAVEACANSVENDQVSFDTPRGDTLEASCQIIDDELVAVPANGPDGMKQPPKQRN</sequence>
<evidence type="ECO:0000313" key="3">
    <source>
        <dbReference type="Proteomes" id="UP000055702"/>
    </source>
</evidence>
<dbReference type="AlphaFoldDB" id="A0A119D0B5"/>
<evidence type="ECO:0000256" key="1">
    <source>
        <dbReference type="SAM" id="SignalP"/>
    </source>
</evidence>
<feature type="chain" id="PRO_5007161933" evidence="1">
    <location>
        <begin position="24"/>
        <end position="87"/>
    </location>
</feature>
<keyword evidence="1" id="KW-0732">Signal</keyword>
<name>A0A119D0B5_SHEFR</name>
<reference evidence="2 3" key="1">
    <citation type="submission" date="2016-01" db="EMBL/GenBank/DDBJ databases">
        <title>Draft genome of the antarctic isolate Shewanella frigidimarina Ag06-30.</title>
        <authorList>
            <person name="Parmeciano Di Noto G."/>
            <person name="Vazquez S."/>
            <person name="Mac Cormack W."/>
            <person name="Iriarte A."/>
            <person name="Quiroga C."/>
        </authorList>
    </citation>
    <scope>NUCLEOTIDE SEQUENCE [LARGE SCALE GENOMIC DNA]</scope>
    <source>
        <strain evidence="2 3">Ag06-30</strain>
    </source>
</reference>
<feature type="signal peptide" evidence="1">
    <location>
        <begin position="1"/>
        <end position="23"/>
    </location>
</feature>
<protein>
    <submittedName>
        <fullName evidence="2">Uncharacterized protein</fullName>
    </submittedName>
</protein>
<dbReference type="EMBL" id="LRDC01000011">
    <property type="protein sequence ID" value="KVX02665.1"/>
    <property type="molecule type" value="Genomic_DNA"/>
</dbReference>
<dbReference type="RefSeq" id="WP_059745112.1">
    <property type="nucleotide sequence ID" value="NZ_LRDC01000011.1"/>
</dbReference>
<proteinExistence type="predicted"/>
<organism evidence="2">
    <name type="scientific">Shewanella frigidimarina</name>
    <dbReference type="NCBI Taxonomy" id="56812"/>
    <lineage>
        <taxon>Bacteria</taxon>
        <taxon>Pseudomonadati</taxon>
        <taxon>Pseudomonadota</taxon>
        <taxon>Gammaproteobacteria</taxon>
        <taxon>Alteromonadales</taxon>
        <taxon>Shewanellaceae</taxon>
        <taxon>Shewanella</taxon>
    </lineage>
</organism>
<comment type="caution">
    <text evidence="2">The sequence shown here is derived from an EMBL/GenBank/DDBJ whole genome shotgun (WGS) entry which is preliminary data.</text>
</comment>